<keyword evidence="6" id="KW-1185">Reference proteome</keyword>
<evidence type="ECO:0000259" key="4">
    <source>
        <dbReference type="Pfam" id="PF07687"/>
    </source>
</evidence>
<proteinExistence type="inferred from homology"/>
<dbReference type="EMBL" id="ATCF01000032">
    <property type="protein sequence ID" value="EPD97804.1"/>
    <property type="molecule type" value="Genomic_DNA"/>
</dbReference>
<keyword evidence="3" id="KW-0479">Metal-binding</keyword>
<comment type="cofactor">
    <cofactor evidence="3">
        <name>Zn(2+)</name>
        <dbReference type="ChEBI" id="CHEBI:29105"/>
    </cofactor>
    <text evidence="3">Binds 2 Zn(2+) ions per subunit.</text>
</comment>
<dbReference type="Gene3D" id="3.30.70.360">
    <property type="match status" value="1"/>
</dbReference>
<dbReference type="PIRSF" id="PIRSF001235">
    <property type="entry name" value="Amidase_carbamoylase"/>
    <property type="match status" value="1"/>
</dbReference>
<dbReference type="Gene3D" id="3.40.630.10">
    <property type="entry name" value="Zn peptidases"/>
    <property type="match status" value="1"/>
</dbReference>
<evidence type="ECO:0000313" key="6">
    <source>
        <dbReference type="Proteomes" id="UP000014400"/>
    </source>
</evidence>
<evidence type="ECO:0000256" key="3">
    <source>
        <dbReference type="PIRSR" id="PIRSR001235-1"/>
    </source>
</evidence>
<dbReference type="GO" id="GO:0016813">
    <property type="term" value="F:hydrolase activity, acting on carbon-nitrogen (but not peptide) bonds, in linear amidines"/>
    <property type="evidence" value="ECO:0007669"/>
    <property type="project" value="InterPro"/>
</dbReference>
<dbReference type="SUPFAM" id="SSF55031">
    <property type="entry name" value="Bacterial exopeptidase dimerisation domain"/>
    <property type="match status" value="1"/>
</dbReference>
<keyword evidence="3" id="KW-0862">Zinc</keyword>
<dbReference type="HOGENOM" id="CLU_024588_3_1_4"/>
<reference evidence="5 6" key="1">
    <citation type="submission" date="2013-04" db="EMBL/GenBank/DDBJ databases">
        <title>The Genome Sequence of Sutterella wadsworthensis HGA0223.</title>
        <authorList>
            <consortium name="The Broad Institute Genomics Platform"/>
            <person name="Earl A."/>
            <person name="Ward D."/>
            <person name="Feldgarden M."/>
            <person name="Gevers D."/>
            <person name="Schmidt T.M."/>
            <person name="Dover J."/>
            <person name="Dai D."/>
            <person name="Walker B."/>
            <person name="Young S."/>
            <person name="Zeng Q."/>
            <person name="Gargeya S."/>
            <person name="Fitzgerald M."/>
            <person name="Haas B."/>
            <person name="Abouelleil A."/>
            <person name="Allen A.W."/>
            <person name="Alvarado L."/>
            <person name="Arachchi H.M."/>
            <person name="Berlin A.M."/>
            <person name="Chapman S.B."/>
            <person name="Gainer-Dewar J."/>
            <person name="Goldberg J."/>
            <person name="Griggs A."/>
            <person name="Gujja S."/>
            <person name="Hansen M."/>
            <person name="Howarth C."/>
            <person name="Imamovic A."/>
            <person name="Ireland A."/>
            <person name="Larimer J."/>
            <person name="McCowan C."/>
            <person name="Murphy C."/>
            <person name="Pearson M."/>
            <person name="Poon T.W."/>
            <person name="Priest M."/>
            <person name="Roberts A."/>
            <person name="Saif S."/>
            <person name="Shea T."/>
            <person name="Sisk P."/>
            <person name="Sykes S."/>
            <person name="Wortman J."/>
            <person name="Nusbaum C."/>
            <person name="Birren B."/>
        </authorList>
    </citation>
    <scope>NUCLEOTIDE SEQUENCE [LARGE SCALE GENOMIC DNA]</scope>
    <source>
        <strain evidence="5 6">HGA0223</strain>
    </source>
</reference>
<organism evidence="5 6">
    <name type="scientific">Sutterella wadsworthensis HGA0223</name>
    <dbReference type="NCBI Taxonomy" id="1203554"/>
    <lineage>
        <taxon>Bacteria</taxon>
        <taxon>Pseudomonadati</taxon>
        <taxon>Pseudomonadota</taxon>
        <taxon>Betaproteobacteria</taxon>
        <taxon>Burkholderiales</taxon>
        <taxon>Sutterellaceae</taxon>
        <taxon>Sutterella</taxon>
    </lineage>
</organism>
<dbReference type="GeneID" id="64062554"/>
<feature type="binding site" evidence="3">
    <location>
        <position position="86"/>
    </location>
    <ligand>
        <name>Zn(2+)</name>
        <dbReference type="ChEBI" id="CHEBI:29105"/>
        <label>1</label>
    </ligand>
</feature>
<dbReference type="PANTHER" id="PTHR32494">
    <property type="entry name" value="ALLANTOATE DEIMINASE-RELATED"/>
    <property type="match status" value="1"/>
</dbReference>
<feature type="binding site" evidence="3">
    <location>
        <position position="132"/>
    </location>
    <ligand>
        <name>Zn(2+)</name>
        <dbReference type="ChEBI" id="CHEBI:29105"/>
        <label>2</label>
    </ligand>
</feature>
<dbReference type="STRING" id="1203554.HMPREF1476_02074"/>
<dbReference type="RefSeq" id="WP_016475132.1">
    <property type="nucleotide sequence ID" value="NZ_KE150481.1"/>
</dbReference>
<feature type="binding site" evidence="3">
    <location>
        <position position="97"/>
    </location>
    <ligand>
        <name>Zn(2+)</name>
        <dbReference type="ChEBI" id="CHEBI:29105"/>
        <label>1</label>
    </ligand>
</feature>
<comment type="caution">
    <text evidence="5">The sequence shown here is derived from an EMBL/GenBank/DDBJ whole genome shotgun (WGS) entry which is preliminary data.</text>
</comment>
<comment type="similarity">
    <text evidence="1">Belongs to the peptidase M20 family.</text>
</comment>
<dbReference type="Proteomes" id="UP000014400">
    <property type="component" value="Unassembled WGS sequence"/>
</dbReference>
<dbReference type="InterPro" id="IPR010158">
    <property type="entry name" value="Amidase_Cbmase"/>
</dbReference>
<feature type="binding site" evidence="3">
    <location>
        <position position="97"/>
    </location>
    <ligand>
        <name>Zn(2+)</name>
        <dbReference type="ChEBI" id="CHEBI:29105"/>
        <label>2</label>
    </ligand>
</feature>
<evidence type="ECO:0000256" key="1">
    <source>
        <dbReference type="ARBA" id="ARBA00006153"/>
    </source>
</evidence>
<dbReference type="eggNOG" id="COG0624">
    <property type="taxonomic scope" value="Bacteria"/>
</dbReference>
<dbReference type="PANTHER" id="PTHR32494:SF5">
    <property type="entry name" value="ALLANTOATE AMIDOHYDROLASE"/>
    <property type="match status" value="1"/>
</dbReference>
<gene>
    <name evidence="5" type="ORF">HMPREF1476_02074</name>
</gene>
<sequence length="424" mass="46074">MTEQYSLDLDEAQFAKMLFDHVREMSKDVAGVTRQGYGPLETQVLEYLKGIGGKLDLDIQTDLAGNVWMTLPGTDRTLPAFVSGSHADSVPQGGNYDGLAGIVAALCAAHWMRRHHYTPKRDFTVLMMRCEESSFFGKAYVGSLGMMGKLTAADLALKHRSTGETLGECIRSCGVDPERLTTGEPVIDPKRIAAFVELHIEQGPTLTSQTLTRTGIVTGIRGNIRHKNVKVLGETAHSGAVNKEYRHDAVMAAARLISRMEDRWQARLDAGDDLVFTVGVIKTAPTAAISVIPGEVSFTVDMRSLSMDTVKAFHEDLLATARSLAAERGVRFEFDTPLYTQPAHVDASLANRLEASAKRASIPVMRLASGAGHDSAVLGNCGIPVAMIFVANQKGSHNPHEAMELEDFIKGAELLRHAVEDFDL</sequence>
<evidence type="ECO:0000313" key="5">
    <source>
        <dbReference type="EMBL" id="EPD97804.1"/>
    </source>
</evidence>
<dbReference type="InterPro" id="IPR002933">
    <property type="entry name" value="Peptidase_M20"/>
</dbReference>
<dbReference type="SUPFAM" id="SSF53187">
    <property type="entry name" value="Zn-dependent exopeptidases"/>
    <property type="match status" value="1"/>
</dbReference>
<feature type="domain" description="Peptidase M20 dimerisation" evidence="4">
    <location>
        <begin position="228"/>
        <end position="326"/>
    </location>
</feature>
<keyword evidence="2" id="KW-0378">Hydrolase</keyword>
<name>S3CAZ8_9BURK</name>
<dbReference type="NCBIfam" id="TIGR01879">
    <property type="entry name" value="hydantase"/>
    <property type="match status" value="1"/>
</dbReference>
<dbReference type="Pfam" id="PF01546">
    <property type="entry name" value="Peptidase_M20"/>
    <property type="match status" value="1"/>
</dbReference>
<accession>S3CAZ8</accession>
<dbReference type="GO" id="GO:0046872">
    <property type="term" value="F:metal ion binding"/>
    <property type="evidence" value="ECO:0007669"/>
    <property type="project" value="UniProtKB-KW"/>
</dbReference>
<protein>
    <submittedName>
        <fullName evidence="5">Hydantoinase/carbamoylase family amidase</fullName>
    </submittedName>
</protein>
<feature type="binding site" evidence="3">
    <location>
        <position position="397"/>
    </location>
    <ligand>
        <name>Zn(2+)</name>
        <dbReference type="ChEBI" id="CHEBI:29105"/>
        <label>2</label>
    </ligand>
</feature>
<feature type="binding site" evidence="3">
    <location>
        <position position="199"/>
    </location>
    <ligand>
        <name>Zn(2+)</name>
        <dbReference type="ChEBI" id="CHEBI:29105"/>
        <label>1</label>
    </ligand>
</feature>
<evidence type="ECO:0000256" key="2">
    <source>
        <dbReference type="ARBA" id="ARBA00022801"/>
    </source>
</evidence>
<dbReference type="AlphaFoldDB" id="S3CAZ8"/>
<dbReference type="InterPro" id="IPR011650">
    <property type="entry name" value="Peptidase_M20_dimer"/>
</dbReference>
<dbReference type="InterPro" id="IPR036264">
    <property type="entry name" value="Bact_exopeptidase_dim_dom"/>
</dbReference>
<dbReference type="Pfam" id="PF07687">
    <property type="entry name" value="M20_dimer"/>
    <property type="match status" value="1"/>
</dbReference>
<dbReference type="PATRIC" id="fig|1203554.3.peg.2159"/>